<feature type="non-terminal residue" evidence="3">
    <location>
        <position position="96"/>
    </location>
</feature>
<dbReference type="Proteomes" id="UP000824469">
    <property type="component" value="Unassembled WGS sequence"/>
</dbReference>
<evidence type="ECO:0000313" key="4">
    <source>
        <dbReference type="Proteomes" id="UP000824469"/>
    </source>
</evidence>
<reference evidence="3 4" key="1">
    <citation type="journal article" date="2021" name="Nat. Plants">
        <title>The Taxus genome provides insights into paclitaxel biosynthesis.</title>
        <authorList>
            <person name="Xiong X."/>
            <person name="Gou J."/>
            <person name="Liao Q."/>
            <person name="Li Y."/>
            <person name="Zhou Q."/>
            <person name="Bi G."/>
            <person name="Li C."/>
            <person name="Du R."/>
            <person name="Wang X."/>
            <person name="Sun T."/>
            <person name="Guo L."/>
            <person name="Liang H."/>
            <person name="Lu P."/>
            <person name="Wu Y."/>
            <person name="Zhang Z."/>
            <person name="Ro D.K."/>
            <person name="Shang Y."/>
            <person name="Huang S."/>
            <person name="Yan J."/>
        </authorList>
    </citation>
    <scope>NUCLEOTIDE SEQUENCE [LARGE SCALE GENOMIC DNA]</scope>
    <source>
        <strain evidence="3">Ta-2019</strain>
    </source>
</reference>
<name>A0AA38FH37_TAXCH</name>
<gene>
    <name evidence="3" type="ORF">KI387_013260</name>
</gene>
<evidence type="ECO:0000256" key="1">
    <source>
        <dbReference type="SAM" id="MobiDB-lite"/>
    </source>
</evidence>
<protein>
    <submittedName>
        <fullName evidence="3">Uncharacterized protein</fullName>
    </submittedName>
</protein>
<evidence type="ECO:0000256" key="2">
    <source>
        <dbReference type="SAM" id="Phobius"/>
    </source>
</evidence>
<sequence length="96" mass="11054">MDAKTISTLKHRKRHDNDHDDKNEILSQPKMSYSGVAEAHKLKRWLKFSIALNVLLLLCAQSCIWVFLDSYDKTPAHHVENQCWGRGRYDAVAGKC</sequence>
<comment type="caution">
    <text evidence="3">The sequence shown here is derived from an EMBL/GenBank/DDBJ whole genome shotgun (WGS) entry which is preliminary data.</text>
</comment>
<keyword evidence="2" id="KW-0472">Membrane</keyword>
<accession>A0AA38FH37</accession>
<feature type="compositionally biased region" description="Basic and acidic residues" evidence="1">
    <location>
        <begin position="15"/>
        <end position="24"/>
    </location>
</feature>
<keyword evidence="4" id="KW-1185">Reference proteome</keyword>
<feature type="transmembrane region" description="Helical" evidence="2">
    <location>
        <begin position="50"/>
        <end position="68"/>
    </location>
</feature>
<dbReference type="EMBL" id="JAHRHJ020000009">
    <property type="protein sequence ID" value="KAH9301677.1"/>
    <property type="molecule type" value="Genomic_DNA"/>
</dbReference>
<dbReference type="AlphaFoldDB" id="A0AA38FH37"/>
<organism evidence="3 4">
    <name type="scientific">Taxus chinensis</name>
    <name type="common">Chinese yew</name>
    <name type="synonym">Taxus wallichiana var. chinensis</name>
    <dbReference type="NCBI Taxonomy" id="29808"/>
    <lineage>
        <taxon>Eukaryota</taxon>
        <taxon>Viridiplantae</taxon>
        <taxon>Streptophyta</taxon>
        <taxon>Embryophyta</taxon>
        <taxon>Tracheophyta</taxon>
        <taxon>Spermatophyta</taxon>
        <taxon>Pinopsida</taxon>
        <taxon>Pinidae</taxon>
        <taxon>Conifers II</taxon>
        <taxon>Cupressales</taxon>
        <taxon>Taxaceae</taxon>
        <taxon>Taxus</taxon>
    </lineage>
</organism>
<proteinExistence type="predicted"/>
<feature type="region of interest" description="Disordered" evidence="1">
    <location>
        <begin position="1"/>
        <end position="24"/>
    </location>
</feature>
<keyword evidence="2" id="KW-1133">Transmembrane helix</keyword>
<evidence type="ECO:0000313" key="3">
    <source>
        <dbReference type="EMBL" id="KAH9301677.1"/>
    </source>
</evidence>
<keyword evidence="2" id="KW-0812">Transmembrane</keyword>